<geneLocation type="plasmid" evidence="1 2">
    <name>p11801_2</name>
</geneLocation>
<protein>
    <submittedName>
        <fullName evidence="1">Rho termination factor N-terminal domain-containing protein</fullName>
    </submittedName>
</protein>
<gene>
    <name evidence="1" type="ORF">DOP62_14095</name>
</gene>
<evidence type="ECO:0000313" key="2">
    <source>
        <dbReference type="Proteomes" id="UP000267249"/>
    </source>
</evidence>
<proteinExistence type="predicted"/>
<organism evidence="1 2">
    <name type="scientific">Synechococcus elongatus PCC 11801</name>
    <dbReference type="NCBI Taxonomy" id="2219813"/>
    <lineage>
        <taxon>Bacteria</taxon>
        <taxon>Bacillati</taxon>
        <taxon>Cyanobacteriota</taxon>
        <taxon>Cyanophyceae</taxon>
        <taxon>Synechococcales</taxon>
        <taxon>Synechococcaceae</taxon>
        <taxon>Synechococcus</taxon>
    </lineage>
</organism>
<dbReference type="Proteomes" id="UP000267249">
    <property type="component" value="Plasmid p11801_2"/>
</dbReference>
<dbReference type="EMBL" id="CP143529">
    <property type="protein sequence ID" value="WVS92217.1"/>
    <property type="molecule type" value="Genomic_DNA"/>
</dbReference>
<evidence type="ECO:0000313" key="1">
    <source>
        <dbReference type="EMBL" id="WVS92217.1"/>
    </source>
</evidence>
<keyword evidence="1" id="KW-0614">Plasmid</keyword>
<sequence length="148" mass="16176">MDNTAKIFRFTAGLFQLLFLLACAAISEYAPIVGRHLGRWAGRTIVAGRCARAWYEANARETVESIAALAMFSIRAFIAAQLGTHCPRIRAWITPYNFTAYAEGIDGVLPSTTLSELTIRQLKAIARDAGIRSYGSMTKFALITALAT</sequence>
<name>A0ACD5A2Z5_SYNEL</name>
<accession>A0ACD5A2Z5</accession>
<reference evidence="1" key="1">
    <citation type="submission" date="2024-01" db="EMBL/GenBank/DDBJ databases">
        <title>De novo genome assembly and pan-genome analysis of the fast-growing Indian isolates of Synechococcus elongatus: Potential chassis for bioproduction.</title>
        <authorList>
            <person name="Jain V.S."/>
            <person name="Schubert M.G."/>
            <person name="Pritam P."/>
            <person name="Sarnaik A.P."/>
            <person name="Jaiswal D."/>
            <person name="Church G.M."/>
            <person name="Wangikar P."/>
        </authorList>
    </citation>
    <scope>NUCLEOTIDE SEQUENCE</scope>
    <source>
        <strain evidence="1">PCC 11801</strain>
    </source>
</reference>